<dbReference type="GO" id="GO:0022857">
    <property type="term" value="F:transmembrane transporter activity"/>
    <property type="evidence" value="ECO:0007669"/>
    <property type="project" value="InterPro"/>
</dbReference>
<dbReference type="Proteomes" id="UP001321760">
    <property type="component" value="Unassembled WGS sequence"/>
</dbReference>
<feature type="transmembrane region" description="Helical" evidence="4">
    <location>
        <begin position="331"/>
        <end position="353"/>
    </location>
</feature>
<feature type="transmembrane region" description="Helical" evidence="4">
    <location>
        <begin position="261"/>
        <end position="281"/>
    </location>
</feature>
<sequence>MEFSTTTKGAAPDDSHIGDPIQSEDKPPLSKDIEKQGIEDLGEESQDEAIEAAESASSTDDDVVGESGSGGASGLSRVISRVLSRTSVKSATPSPPPDGGLAAWTAVACAHLVVTNTWGFIGTFGVFQSYYATSLGRPPADISWIGSFQIFLLFFIGTLTGRLTDAGFFRAVFFVGTILQLLGIFSSSFAGGSYWQLFMAQGVCMGLGNGFLFCPSMAIVSTYFSKKRALAIGIVACGSATGGLVFPSVVRQLLPTVGFAWTMRTIGFLQLTTLVICNIFFKPRLPPRRSGAWLDLAAFKELEYTFYVLGSFACLLGTFFGFYYISSFSRQIIGVSYVDSLNLLLVLNGMGIPGRLIPNYLADRFGPVTLLIPTSMIASACILSWMAVDTVGGLYAWAVFYGMAAGGIQSLFPAGLSSLTPDLRKAGIRLGMAFSIISFATLIGPPIAGVIITSAGGSYRGAQLFAGLSMLVGTVFFSFAKIVRIRRVNGNWRTKV</sequence>
<dbReference type="SUPFAM" id="SSF103473">
    <property type="entry name" value="MFS general substrate transporter"/>
    <property type="match status" value="1"/>
</dbReference>
<dbReference type="Pfam" id="PF07690">
    <property type="entry name" value="MFS_1"/>
    <property type="match status" value="1"/>
</dbReference>
<dbReference type="EMBL" id="MU865947">
    <property type="protein sequence ID" value="KAK4447771.1"/>
    <property type="molecule type" value="Genomic_DNA"/>
</dbReference>
<organism evidence="6 7">
    <name type="scientific">Podospora aff. communis PSN243</name>
    <dbReference type="NCBI Taxonomy" id="3040156"/>
    <lineage>
        <taxon>Eukaryota</taxon>
        <taxon>Fungi</taxon>
        <taxon>Dikarya</taxon>
        <taxon>Ascomycota</taxon>
        <taxon>Pezizomycotina</taxon>
        <taxon>Sordariomycetes</taxon>
        <taxon>Sordariomycetidae</taxon>
        <taxon>Sordariales</taxon>
        <taxon>Podosporaceae</taxon>
        <taxon>Podospora</taxon>
    </lineage>
</organism>
<evidence type="ECO:0000313" key="7">
    <source>
        <dbReference type="Proteomes" id="UP001321760"/>
    </source>
</evidence>
<dbReference type="InterPro" id="IPR050327">
    <property type="entry name" value="Proton-linked_MCT"/>
</dbReference>
<feature type="transmembrane region" description="Helical" evidence="4">
    <location>
        <begin position="302"/>
        <end position="325"/>
    </location>
</feature>
<dbReference type="Gene3D" id="1.20.1250.20">
    <property type="entry name" value="MFS general substrate transporter like domains"/>
    <property type="match status" value="2"/>
</dbReference>
<feature type="transmembrane region" description="Helical" evidence="4">
    <location>
        <begin position="229"/>
        <end position="249"/>
    </location>
</feature>
<name>A0AAV9GM99_9PEZI</name>
<gene>
    <name evidence="6" type="ORF">QBC34DRAFT_408854</name>
</gene>
<feature type="domain" description="Major facilitator superfamily (MFS) profile" evidence="5">
    <location>
        <begin position="103"/>
        <end position="484"/>
    </location>
</feature>
<feature type="compositionally biased region" description="Basic and acidic residues" evidence="3">
    <location>
        <begin position="11"/>
        <end position="38"/>
    </location>
</feature>
<keyword evidence="4" id="KW-0812">Transmembrane</keyword>
<reference evidence="6" key="2">
    <citation type="submission" date="2023-05" db="EMBL/GenBank/DDBJ databases">
        <authorList>
            <consortium name="Lawrence Berkeley National Laboratory"/>
            <person name="Steindorff A."/>
            <person name="Hensen N."/>
            <person name="Bonometti L."/>
            <person name="Westerberg I."/>
            <person name="Brannstrom I.O."/>
            <person name="Guillou S."/>
            <person name="Cros-Aarteil S."/>
            <person name="Calhoun S."/>
            <person name="Haridas S."/>
            <person name="Kuo A."/>
            <person name="Mondo S."/>
            <person name="Pangilinan J."/>
            <person name="Riley R."/>
            <person name="Labutti K."/>
            <person name="Andreopoulos B."/>
            <person name="Lipzen A."/>
            <person name="Chen C."/>
            <person name="Yanf M."/>
            <person name="Daum C."/>
            <person name="Ng V."/>
            <person name="Clum A."/>
            <person name="Ohm R."/>
            <person name="Martin F."/>
            <person name="Silar P."/>
            <person name="Natvig D."/>
            <person name="Lalanne C."/>
            <person name="Gautier V."/>
            <person name="Ament-Velasquez S.L."/>
            <person name="Kruys A."/>
            <person name="Hutchinson M.I."/>
            <person name="Powell A.J."/>
            <person name="Barry K."/>
            <person name="Miller A.N."/>
            <person name="Grigoriev I.V."/>
            <person name="Debuchy R."/>
            <person name="Gladieux P."/>
            <person name="Thoren M.H."/>
            <person name="Johannesson H."/>
        </authorList>
    </citation>
    <scope>NUCLEOTIDE SEQUENCE</scope>
    <source>
        <strain evidence="6">PSN243</strain>
    </source>
</reference>
<dbReference type="InterPro" id="IPR020846">
    <property type="entry name" value="MFS_dom"/>
</dbReference>
<feature type="transmembrane region" description="Helical" evidence="4">
    <location>
        <begin position="365"/>
        <end position="388"/>
    </location>
</feature>
<evidence type="ECO:0000313" key="6">
    <source>
        <dbReference type="EMBL" id="KAK4447771.1"/>
    </source>
</evidence>
<accession>A0AAV9GM99</accession>
<protein>
    <submittedName>
        <fullName evidence="6">Major facilitator superfamily domain-containing protein</fullName>
    </submittedName>
</protein>
<comment type="subcellular location">
    <subcellularLocation>
        <location evidence="1">Membrane</location>
        <topology evidence="1">Multi-pass membrane protein</topology>
    </subcellularLocation>
</comment>
<feature type="transmembrane region" description="Helical" evidence="4">
    <location>
        <begin position="464"/>
        <end position="483"/>
    </location>
</feature>
<feature type="transmembrane region" description="Helical" evidence="4">
    <location>
        <begin position="197"/>
        <end position="220"/>
    </location>
</feature>
<evidence type="ECO:0000256" key="4">
    <source>
        <dbReference type="SAM" id="Phobius"/>
    </source>
</evidence>
<dbReference type="PANTHER" id="PTHR11360:SF130">
    <property type="entry name" value="MAJOR FACILITATOR SUPERFAMILY (MFS) PROFILE DOMAIN-CONTAINING PROTEIN-RELATED"/>
    <property type="match status" value="1"/>
</dbReference>
<dbReference type="PANTHER" id="PTHR11360">
    <property type="entry name" value="MONOCARBOXYLATE TRANSPORTER"/>
    <property type="match status" value="1"/>
</dbReference>
<feature type="transmembrane region" description="Helical" evidence="4">
    <location>
        <begin position="394"/>
        <end position="416"/>
    </location>
</feature>
<feature type="transmembrane region" description="Helical" evidence="4">
    <location>
        <begin position="101"/>
        <end position="122"/>
    </location>
</feature>
<evidence type="ECO:0000256" key="1">
    <source>
        <dbReference type="ARBA" id="ARBA00004141"/>
    </source>
</evidence>
<dbReference type="PROSITE" id="PS50850">
    <property type="entry name" value="MFS"/>
    <property type="match status" value="1"/>
</dbReference>
<feature type="transmembrane region" description="Helical" evidence="4">
    <location>
        <begin position="142"/>
        <end position="159"/>
    </location>
</feature>
<proteinExistence type="inferred from homology"/>
<keyword evidence="7" id="KW-1185">Reference proteome</keyword>
<feature type="transmembrane region" description="Helical" evidence="4">
    <location>
        <begin position="171"/>
        <end position="191"/>
    </location>
</feature>
<evidence type="ECO:0000256" key="2">
    <source>
        <dbReference type="ARBA" id="ARBA00006727"/>
    </source>
</evidence>
<dbReference type="AlphaFoldDB" id="A0AAV9GM99"/>
<comment type="caution">
    <text evidence="6">The sequence shown here is derived from an EMBL/GenBank/DDBJ whole genome shotgun (WGS) entry which is preliminary data.</text>
</comment>
<evidence type="ECO:0000259" key="5">
    <source>
        <dbReference type="PROSITE" id="PS50850"/>
    </source>
</evidence>
<keyword evidence="4" id="KW-0472">Membrane</keyword>
<dbReference type="InterPro" id="IPR036259">
    <property type="entry name" value="MFS_trans_sf"/>
</dbReference>
<feature type="compositionally biased region" description="Acidic residues" evidence="3">
    <location>
        <begin position="40"/>
        <end position="51"/>
    </location>
</feature>
<keyword evidence="4" id="KW-1133">Transmembrane helix</keyword>
<dbReference type="GO" id="GO:0016020">
    <property type="term" value="C:membrane"/>
    <property type="evidence" value="ECO:0007669"/>
    <property type="project" value="UniProtKB-SubCell"/>
</dbReference>
<feature type="region of interest" description="Disordered" evidence="3">
    <location>
        <begin position="1"/>
        <end position="74"/>
    </location>
</feature>
<feature type="transmembrane region" description="Helical" evidence="4">
    <location>
        <begin position="428"/>
        <end position="452"/>
    </location>
</feature>
<reference evidence="6" key="1">
    <citation type="journal article" date="2023" name="Mol. Phylogenet. Evol.">
        <title>Genome-scale phylogeny and comparative genomics of the fungal order Sordariales.</title>
        <authorList>
            <person name="Hensen N."/>
            <person name="Bonometti L."/>
            <person name="Westerberg I."/>
            <person name="Brannstrom I.O."/>
            <person name="Guillou S."/>
            <person name="Cros-Aarteil S."/>
            <person name="Calhoun S."/>
            <person name="Haridas S."/>
            <person name="Kuo A."/>
            <person name="Mondo S."/>
            <person name="Pangilinan J."/>
            <person name="Riley R."/>
            <person name="LaButti K."/>
            <person name="Andreopoulos B."/>
            <person name="Lipzen A."/>
            <person name="Chen C."/>
            <person name="Yan M."/>
            <person name="Daum C."/>
            <person name="Ng V."/>
            <person name="Clum A."/>
            <person name="Steindorff A."/>
            <person name="Ohm R.A."/>
            <person name="Martin F."/>
            <person name="Silar P."/>
            <person name="Natvig D.O."/>
            <person name="Lalanne C."/>
            <person name="Gautier V."/>
            <person name="Ament-Velasquez S.L."/>
            <person name="Kruys A."/>
            <person name="Hutchinson M.I."/>
            <person name="Powell A.J."/>
            <person name="Barry K."/>
            <person name="Miller A.N."/>
            <person name="Grigoriev I.V."/>
            <person name="Debuchy R."/>
            <person name="Gladieux P."/>
            <person name="Hiltunen Thoren M."/>
            <person name="Johannesson H."/>
        </authorList>
    </citation>
    <scope>NUCLEOTIDE SEQUENCE</scope>
    <source>
        <strain evidence="6">PSN243</strain>
    </source>
</reference>
<dbReference type="InterPro" id="IPR011701">
    <property type="entry name" value="MFS"/>
</dbReference>
<evidence type="ECO:0000256" key="3">
    <source>
        <dbReference type="SAM" id="MobiDB-lite"/>
    </source>
</evidence>
<comment type="similarity">
    <text evidence="2">Belongs to the major facilitator superfamily. Monocarboxylate porter (TC 2.A.1.13) family.</text>
</comment>